<sequence length="457" mass="50257">MKKILSILMVLTMVFSLAACGAKDTEPSGGGKTGNDKAGSDTTGKDTETSEPSGPAENKGKKLVVWTFTDEIEKMINEYYLRHNPDLGYEIEIVVIPNDQYQQKLDPVLGSGKSAPDVFALEAAFVKKYVNSDFTKDLKTLGIAPKADETLQYVLDTVTDESGSLKGMSWQATPGAFFYRRSLAKKYLGVSEPEEVQGLLSDFDQFYEAAKTVNDKSGGETKLVSSLGDLQNVFLASRENGWVVDNKFVIDPKAEELLEIGKKLESEGLTNQAEQWTESWFASMSNDQVMGYFLPTWGLHYVLKSNAVNANTGESTSGDWGMIQGPSPYFWGGTWLTVREGTKMEKAAVDLINYIALNKDFLTEYAKNSGDFLAHQSVVESIKDSYSEEFLAGQNHYAKFAEMAPSIDASILTGSDLDINNLFAEQLTAYSKGEKDKETALADFKAGVQSAFPNLDY</sequence>
<dbReference type="Gene3D" id="3.40.190.10">
    <property type="entry name" value="Periplasmic binding protein-like II"/>
    <property type="match status" value="1"/>
</dbReference>
<evidence type="ECO:0000256" key="4">
    <source>
        <dbReference type="ARBA" id="ARBA00023139"/>
    </source>
</evidence>
<dbReference type="PANTHER" id="PTHR43649">
    <property type="entry name" value="ARABINOSE-BINDING PROTEIN-RELATED"/>
    <property type="match status" value="1"/>
</dbReference>
<keyword evidence="1" id="KW-1003">Cell membrane</keyword>
<dbReference type="AlphaFoldDB" id="A0A8J8SFZ9"/>
<evidence type="ECO:0000313" key="9">
    <source>
        <dbReference type="Proteomes" id="UP000683246"/>
    </source>
</evidence>
<dbReference type="Proteomes" id="UP000683246">
    <property type="component" value="Chromosome"/>
</dbReference>
<evidence type="ECO:0000256" key="7">
    <source>
        <dbReference type="SAM" id="SignalP"/>
    </source>
</evidence>
<evidence type="ECO:0000256" key="1">
    <source>
        <dbReference type="ARBA" id="ARBA00022475"/>
    </source>
</evidence>
<dbReference type="EMBL" id="CP058649">
    <property type="protein sequence ID" value="QUI21778.1"/>
    <property type="molecule type" value="Genomic_DNA"/>
</dbReference>
<keyword evidence="5" id="KW-0449">Lipoprotein</keyword>
<dbReference type="PROSITE" id="PS51257">
    <property type="entry name" value="PROKAR_LIPOPROTEIN"/>
    <property type="match status" value="1"/>
</dbReference>
<name>A0A8J8SFZ9_9FIRM</name>
<dbReference type="InterPro" id="IPR006059">
    <property type="entry name" value="SBP"/>
</dbReference>
<protein>
    <submittedName>
        <fullName evidence="8">Carbohydrate ABC transporter substrate-binding protein</fullName>
    </submittedName>
</protein>
<feature type="compositionally biased region" description="Basic and acidic residues" evidence="6">
    <location>
        <begin position="34"/>
        <end position="48"/>
    </location>
</feature>
<dbReference type="InterPro" id="IPR050490">
    <property type="entry name" value="Bact_solute-bd_prot1"/>
</dbReference>
<evidence type="ECO:0000256" key="6">
    <source>
        <dbReference type="SAM" id="MobiDB-lite"/>
    </source>
</evidence>
<dbReference type="SUPFAM" id="SSF53850">
    <property type="entry name" value="Periplasmic binding protein-like II"/>
    <property type="match status" value="1"/>
</dbReference>
<keyword evidence="2 7" id="KW-0732">Signal</keyword>
<keyword evidence="3" id="KW-0472">Membrane</keyword>
<feature type="signal peptide" evidence="7">
    <location>
        <begin position="1"/>
        <end position="18"/>
    </location>
</feature>
<proteinExistence type="predicted"/>
<accession>A0A8J8SFZ9</accession>
<evidence type="ECO:0000256" key="5">
    <source>
        <dbReference type="ARBA" id="ARBA00023288"/>
    </source>
</evidence>
<evidence type="ECO:0000256" key="3">
    <source>
        <dbReference type="ARBA" id="ARBA00023136"/>
    </source>
</evidence>
<dbReference type="KEGG" id="vpy:HZI73_05480"/>
<evidence type="ECO:0000256" key="2">
    <source>
        <dbReference type="ARBA" id="ARBA00022729"/>
    </source>
</evidence>
<keyword evidence="4" id="KW-0564">Palmitate</keyword>
<feature type="region of interest" description="Disordered" evidence="6">
    <location>
        <begin position="24"/>
        <end position="58"/>
    </location>
</feature>
<gene>
    <name evidence="8" type="ORF">HZI73_05480</name>
</gene>
<dbReference type="RefSeq" id="WP_212697249.1">
    <property type="nucleotide sequence ID" value="NZ_CP058649.1"/>
</dbReference>
<keyword evidence="9" id="KW-1185">Reference proteome</keyword>
<evidence type="ECO:0000313" key="8">
    <source>
        <dbReference type="EMBL" id="QUI21778.1"/>
    </source>
</evidence>
<feature type="chain" id="PRO_5035288143" evidence="7">
    <location>
        <begin position="19"/>
        <end position="457"/>
    </location>
</feature>
<dbReference type="PANTHER" id="PTHR43649:SF33">
    <property type="entry name" value="POLYGALACTURONAN_RHAMNOGALACTURONAN-BINDING PROTEIN YTCQ"/>
    <property type="match status" value="1"/>
</dbReference>
<reference evidence="8" key="1">
    <citation type="submission" date="2020-07" db="EMBL/GenBank/DDBJ databases">
        <title>Vallitalea pronyensis genome.</title>
        <authorList>
            <person name="Postec A."/>
        </authorList>
    </citation>
    <scope>NUCLEOTIDE SEQUENCE</scope>
    <source>
        <strain evidence="8">FatNI3</strain>
    </source>
</reference>
<organism evidence="8 9">
    <name type="scientific">Vallitalea pronyensis</name>
    <dbReference type="NCBI Taxonomy" id="1348613"/>
    <lineage>
        <taxon>Bacteria</taxon>
        <taxon>Bacillati</taxon>
        <taxon>Bacillota</taxon>
        <taxon>Clostridia</taxon>
        <taxon>Lachnospirales</taxon>
        <taxon>Vallitaleaceae</taxon>
        <taxon>Vallitalea</taxon>
    </lineage>
</organism>
<dbReference type="Pfam" id="PF01547">
    <property type="entry name" value="SBP_bac_1"/>
    <property type="match status" value="1"/>
</dbReference>